<keyword evidence="3" id="KW-1185">Reference proteome</keyword>
<name>A0A3A5HEW2_9ACTN</name>
<dbReference type="Pfam" id="PF08666">
    <property type="entry name" value="SAF"/>
    <property type="match status" value="1"/>
</dbReference>
<dbReference type="AlphaFoldDB" id="A0A3A5HEW2"/>
<comment type="caution">
    <text evidence="2">The sequence shown here is derived from an EMBL/GenBank/DDBJ whole genome shotgun (WGS) entry which is preliminary data.</text>
</comment>
<dbReference type="OrthoDB" id="4808509at2"/>
<dbReference type="InterPro" id="IPR013974">
    <property type="entry name" value="SAF"/>
</dbReference>
<organism evidence="2 3">
    <name type="scientific">Nocardioides cavernaquae</name>
    <dbReference type="NCBI Taxonomy" id="2321396"/>
    <lineage>
        <taxon>Bacteria</taxon>
        <taxon>Bacillati</taxon>
        <taxon>Actinomycetota</taxon>
        <taxon>Actinomycetes</taxon>
        <taxon>Propionibacteriales</taxon>
        <taxon>Nocardioidaceae</taxon>
        <taxon>Nocardioides</taxon>
    </lineage>
</organism>
<gene>
    <name evidence="2" type="ORF">D4739_09235</name>
</gene>
<evidence type="ECO:0000313" key="2">
    <source>
        <dbReference type="EMBL" id="RJS46377.1"/>
    </source>
</evidence>
<feature type="domain" description="SAF" evidence="1">
    <location>
        <begin position="56"/>
        <end position="115"/>
    </location>
</feature>
<dbReference type="EMBL" id="QYRP01000002">
    <property type="protein sequence ID" value="RJS46377.1"/>
    <property type="molecule type" value="Genomic_DNA"/>
</dbReference>
<evidence type="ECO:0000313" key="3">
    <source>
        <dbReference type="Proteomes" id="UP000276542"/>
    </source>
</evidence>
<sequence>MENPDPRASFRVRVETLRHGVRRVVLGHRRLLAAVLVCLAAFAALRSVAPPPAETVTVLRAGSDLAAGTVLADDDLVEAAVPPDDVPDGVVGSPVGRQLATPVRRGEVITEVRVVGPGLLRGADGQVALPVRITDGDTVALLRVGDRIDLLSGDPASAEPVGVTVARGVRVLALPAIDGASQSAVASRGRIVVIQVSPAVAEIVTGHAARGLLSVAIDG</sequence>
<accession>A0A3A5HEW2</accession>
<protein>
    <submittedName>
        <fullName evidence="2">Pilus assembly protein CpaB</fullName>
    </submittedName>
</protein>
<evidence type="ECO:0000259" key="1">
    <source>
        <dbReference type="SMART" id="SM00858"/>
    </source>
</evidence>
<dbReference type="CDD" id="cd11614">
    <property type="entry name" value="SAF_CpaB_FlgA_like"/>
    <property type="match status" value="1"/>
</dbReference>
<dbReference type="SMART" id="SM00858">
    <property type="entry name" value="SAF"/>
    <property type="match status" value="1"/>
</dbReference>
<dbReference type="RefSeq" id="WP_120060349.1">
    <property type="nucleotide sequence ID" value="NZ_QYRP01000002.1"/>
</dbReference>
<reference evidence="3" key="1">
    <citation type="submission" date="2018-09" db="EMBL/GenBank/DDBJ databases">
        <authorList>
            <person name="Zhu H."/>
        </authorList>
    </citation>
    <scope>NUCLEOTIDE SEQUENCE [LARGE SCALE GENOMIC DNA]</scope>
    <source>
        <strain evidence="3">K1W22B-1</strain>
    </source>
</reference>
<dbReference type="Proteomes" id="UP000276542">
    <property type="component" value="Unassembled WGS sequence"/>
</dbReference>
<proteinExistence type="predicted"/>